<reference evidence="2" key="1">
    <citation type="journal article" date="2016" name="Gigascience">
        <title>De novo construction of an expanded transcriptome assembly for the western tarnished plant bug, Lygus hesperus.</title>
        <authorList>
            <person name="Tassone E.E."/>
            <person name="Geib S.M."/>
            <person name="Hall B."/>
            <person name="Fabrick J.A."/>
            <person name="Brent C.S."/>
            <person name="Hull J.J."/>
        </authorList>
    </citation>
    <scope>NUCLEOTIDE SEQUENCE</scope>
</reference>
<proteinExistence type="predicted"/>
<feature type="compositionally biased region" description="Low complexity" evidence="1">
    <location>
        <begin position="210"/>
        <end position="219"/>
    </location>
</feature>
<protein>
    <submittedName>
        <fullName evidence="2">Uncharacterized protein</fullName>
    </submittedName>
</protein>
<feature type="compositionally biased region" description="Basic and acidic residues" evidence="1">
    <location>
        <begin position="199"/>
        <end position="209"/>
    </location>
</feature>
<evidence type="ECO:0000313" key="2">
    <source>
        <dbReference type="EMBL" id="JAP99619.1"/>
    </source>
</evidence>
<accession>A0A146KY07</accession>
<feature type="compositionally biased region" description="Low complexity" evidence="1">
    <location>
        <begin position="181"/>
        <end position="195"/>
    </location>
</feature>
<dbReference type="EMBL" id="GDHC01019009">
    <property type="protein sequence ID" value="JAP99619.1"/>
    <property type="molecule type" value="Transcribed_RNA"/>
</dbReference>
<name>A0A146KY07_LYGHE</name>
<feature type="region of interest" description="Disordered" evidence="1">
    <location>
        <begin position="105"/>
        <end position="139"/>
    </location>
</feature>
<gene>
    <name evidence="2" type="ORF">g.66431</name>
</gene>
<organism evidence="2">
    <name type="scientific">Lygus hesperus</name>
    <name type="common">Western plant bug</name>
    <dbReference type="NCBI Taxonomy" id="30085"/>
    <lineage>
        <taxon>Eukaryota</taxon>
        <taxon>Metazoa</taxon>
        <taxon>Ecdysozoa</taxon>
        <taxon>Arthropoda</taxon>
        <taxon>Hexapoda</taxon>
        <taxon>Insecta</taxon>
        <taxon>Pterygota</taxon>
        <taxon>Neoptera</taxon>
        <taxon>Paraneoptera</taxon>
        <taxon>Hemiptera</taxon>
        <taxon>Heteroptera</taxon>
        <taxon>Panheteroptera</taxon>
        <taxon>Cimicomorpha</taxon>
        <taxon>Miridae</taxon>
        <taxon>Mirini</taxon>
        <taxon>Lygus</taxon>
    </lineage>
</organism>
<evidence type="ECO:0000256" key="1">
    <source>
        <dbReference type="SAM" id="MobiDB-lite"/>
    </source>
</evidence>
<feature type="region of interest" description="Disordered" evidence="1">
    <location>
        <begin position="176"/>
        <end position="251"/>
    </location>
</feature>
<sequence>MGGGQYTNGHRPRPRSLLSLHRKLKMQNRRLIEVIKHERIERAALHEKIRLQEEAASRYTAEIGVLKAQLVAVKAALIETNTVLDDGINSFRLAKLRFHELHDGIDEDTTSNSKTMEQGSERFPNCHQAASSASSNANPLVLVPPPKLQARVNPMVQGVPLMSPSIMLQRLQPDDLERQMSSTPRAATATAPISPNLHEASDRNIRDDGSSSQSDDSSSPTEGVNGPVWRLPGAPNSGPNGLRRSSRLRRQ</sequence>
<feature type="compositionally biased region" description="Low complexity" evidence="1">
    <location>
        <begin position="129"/>
        <end position="138"/>
    </location>
</feature>
<dbReference type="AlphaFoldDB" id="A0A146KY07"/>